<dbReference type="PaxDb" id="3218-PP1S1_509V6.1"/>
<evidence type="ECO:0000256" key="1">
    <source>
        <dbReference type="SAM" id="MobiDB-lite"/>
    </source>
</evidence>
<dbReference type="Proteomes" id="UP000006727">
    <property type="component" value="Chromosome 3"/>
</dbReference>
<organism evidence="2">
    <name type="scientific">Physcomitrium patens</name>
    <name type="common">Spreading-leaved earth moss</name>
    <name type="synonym">Physcomitrella patens</name>
    <dbReference type="NCBI Taxonomy" id="3218"/>
    <lineage>
        <taxon>Eukaryota</taxon>
        <taxon>Viridiplantae</taxon>
        <taxon>Streptophyta</taxon>
        <taxon>Embryophyta</taxon>
        <taxon>Bryophyta</taxon>
        <taxon>Bryophytina</taxon>
        <taxon>Bryopsida</taxon>
        <taxon>Funariidae</taxon>
        <taxon>Funariales</taxon>
        <taxon>Funariaceae</taxon>
        <taxon>Physcomitrium</taxon>
    </lineage>
</organism>
<reference evidence="2 4" key="1">
    <citation type="journal article" date="2008" name="Science">
        <title>The Physcomitrella genome reveals evolutionary insights into the conquest of land by plants.</title>
        <authorList>
            <person name="Rensing S."/>
            <person name="Lang D."/>
            <person name="Zimmer A."/>
            <person name="Terry A."/>
            <person name="Salamov A."/>
            <person name="Shapiro H."/>
            <person name="Nishiyama T."/>
            <person name="Perroud P.-F."/>
            <person name="Lindquist E."/>
            <person name="Kamisugi Y."/>
            <person name="Tanahashi T."/>
            <person name="Sakakibara K."/>
            <person name="Fujita T."/>
            <person name="Oishi K."/>
            <person name="Shin-I T."/>
            <person name="Kuroki Y."/>
            <person name="Toyoda A."/>
            <person name="Suzuki Y."/>
            <person name="Hashimoto A."/>
            <person name="Yamaguchi K."/>
            <person name="Sugano A."/>
            <person name="Kohara Y."/>
            <person name="Fujiyama A."/>
            <person name="Anterola A."/>
            <person name="Aoki S."/>
            <person name="Ashton N."/>
            <person name="Barbazuk W.B."/>
            <person name="Barker E."/>
            <person name="Bennetzen J."/>
            <person name="Bezanilla M."/>
            <person name="Blankenship R."/>
            <person name="Cho S.H."/>
            <person name="Dutcher S."/>
            <person name="Estelle M."/>
            <person name="Fawcett J.A."/>
            <person name="Gundlach H."/>
            <person name="Hanada K."/>
            <person name="Heyl A."/>
            <person name="Hicks K.A."/>
            <person name="Hugh J."/>
            <person name="Lohr M."/>
            <person name="Mayer K."/>
            <person name="Melkozernov A."/>
            <person name="Murata T."/>
            <person name="Nelson D."/>
            <person name="Pils B."/>
            <person name="Prigge M."/>
            <person name="Reiss B."/>
            <person name="Renner T."/>
            <person name="Rombauts S."/>
            <person name="Rushton P."/>
            <person name="Sanderfoot A."/>
            <person name="Schween G."/>
            <person name="Shiu S.-H."/>
            <person name="Stueber K."/>
            <person name="Theodoulou F.L."/>
            <person name="Tu H."/>
            <person name="Van de Peer Y."/>
            <person name="Verrier P.J."/>
            <person name="Waters E."/>
            <person name="Wood A."/>
            <person name="Yang L."/>
            <person name="Cove D."/>
            <person name="Cuming A."/>
            <person name="Hasebe M."/>
            <person name="Lucas S."/>
            <person name="Mishler D.B."/>
            <person name="Reski R."/>
            <person name="Grigoriev I."/>
            <person name="Quatrano R.S."/>
            <person name="Boore J.L."/>
        </authorList>
    </citation>
    <scope>NUCLEOTIDE SEQUENCE [LARGE SCALE GENOMIC DNA]</scope>
    <source>
        <strain evidence="3 4">cv. Gransden 2004</strain>
    </source>
</reference>
<sequence length="149" mass="16768">MTPFQWCGTRSIDRFAASRFPGEDRRFPAGLLLRRHQDIAEQATARSGAAQQQQHCGEDRPPAIEIAGFKCNNSISQGKFQPVRCCSKKHTIQEHVIEAGFRRRCASNRTELLASPQRVPPPMPSGSLRTTLQSRSNKKNPPKVFKPSW</sequence>
<accession>A0A2K1KT37</accession>
<dbReference type="AlphaFoldDB" id="A0A2K1KT37"/>
<name>A0A2K1KT37_PHYPA</name>
<reference evidence="3" key="3">
    <citation type="submission" date="2020-12" db="UniProtKB">
        <authorList>
            <consortium name="EnsemblPlants"/>
        </authorList>
    </citation>
    <scope>IDENTIFICATION</scope>
</reference>
<dbReference type="EMBL" id="ABEU02000003">
    <property type="protein sequence ID" value="PNR56947.1"/>
    <property type="molecule type" value="Genomic_DNA"/>
</dbReference>
<protein>
    <submittedName>
        <fullName evidence="2 3">Uncharacterized protein</fullName>
    </submittedName>
</protein>
<dbReference type="InParanoid" id="A0A2K1KT37"/>
<keyword evidence="4" id="KW-1185">Reference proteome</keyword>
<reference evidence="2 4" key="2">
    <citation type="journal article" date="2018" name="Plant J.">
        <title>The Physcomitrella patens chromosome-scale assembly reveals moss genome structure and evolution.</title>
        <authorList>
            <person name="Lang D."/>
            <person name="Ullrich K.K."/>
            <person name="Murat F."/>
            <person name="Fuchs J."/>
            <person name="Jenkins J."/>
            <person name="Haas F.B."/>
            <person name="Piednoel M."/>
            <person name="Gundlach H."/>
            <person name="Van Bel M."/>
            <person name="Meyberg R."/>
            <person name="Vives C."/>
            <person name="Morata J."/>
            <person name="Symeonidi A."/>
            <person name="Hiss M."/>
            <person name="Muchero W."/>
            <person name="Kamisugi Y."/>
            <person name="Saleh O."/>
            <person name="Blanc G."/>
            <person name="Decker E.L."/>
            <person name="van Gessel N."/>
            <person name="Grimwood J."/>
            <person name="Hayes R.D."/>
            <person name="Graham S.W."/>
            <person name="Gunter L.E."/>
            <person name="McDaniel S.F."/>
            <person name="Hoernstein S.N.W."/>
            <person name="Larsson A."/>
            <person name="Li F.W."/>
            <person name="Perroud P.F."/>
            <person name="Phillips J."/>
            <person name="Ranjan P."/>
            <person name="Rokshar D.S."/>
            <person name="Rothfels C.J."/>
            <person name="Schneider L."/>
            <person name="Shu S."/>
            <person name="Stevenson D.W."/>
            <person name="Thummler F."/>
            <person name="Tillich M."/>
            <person name="Villarreal Aguilar J.C."/>
            <person name="Widiez T."/>
            <person name="Wong G.K."/>
            <person name="Wymore A."/>
            <person name="Zhang Y."/>
            <person name="Zimmer A.D."/>
            <person name="Quatrano R.S."/>
            <person name="Mayer K.F.X."/>
            <person name="Goodstein D."/>
            <person name="Casacuberta J.M."/>
            <person name="Vandepoele K."/>
            <person name="Reski R."/>
            <person name="Cuming A.C."/>
            <person name="Tuskan G.A."/>
            <person name="Maumus F."/>
            <person name="Salse J."/>
            <person name="Schmutz J."/>
            <person name="Rensing S.A."/>
        </authorList>
    </citation>
    <scope>NUCLEOTIDE SEQUENCE [LARGE SCALE GENOMIC DNA]</scope>
    <source>
        <strain evidence="3 4">cv. Gransden 2004</strain>
    </source>
</reference>
<gene>
    <name evidence="2" type="ORF">PHYPA_003940</name>
</gene>
<evidence type="ECO:0000313" key="4">
    <source>
        <dbReference type="Proteomes" id="UP000006727"/>
    </source>
</evidence>
<dbReference type="EnsemblPlants" id="Pp3c3_3008V3.1">
    <property type="protein sequence ID" value="PAC:32940753.CDS.1"/>
    <property type="gene ID" value="Pp3c3_3008"/>
</dbReference>
<feature type="region of interest" description="Disordered" evidence="1">
    <location>
        <begin position="112"/>
        <end position="149"/>
    </location>
</feature>
<evidence type="ECO:0000313" key="2">
    <source>
        <dbReference type="EMBL" id="PNR56947.1"/>
    </source>
</evidence>
<proteinExistence type="predicted"/>
<evidence type="ECO:0000313" key="3">
    <source>
        <dbReference type="EnsemblPlants" id="PAC:32940753.CDS.1"/>
    </source>
</evidence>
<dbReference type="Gramene" id="Pp3c3_3008V3.1">
    <property type="protein sequence ID" value="PAC:32940753.CDS.1"/>
    <property type="gene ID" value="Pp3c3_3008"/>
</dbReference>